<dbReference type="EMBL" id="GGEC01055783">
    <property type="protein sequence ID" value="MBX36267.1"/>
    <property type="molecule type" value="Transcribed_RNA"/>
</dbReference>
<evidence type="ECO:0000313" key="1">
    <source>
        <dbReference type="EMBL" id="MBX36267.1"/>
    </source>
</evidence>
<organism evidence="1">
    <name type="scientific">Rhizophora mucronata</name>
    <name type="common">Asiatic mangrove</name>
    <dbReference type="NCBI Taxonomy" id="61149"/>
    <lineage>
        <taxon>Eukaryota</taxon>
        <taxon>Viridiplantae</taxon>
        <taxon>Streptophyta</taxon>
        <taxon>Embryophyta</taxon>
        <taxon>Tracheophyta</taxon>
        <taxon>Spermatophyta</taxon>
        <taxon>Magnoliopsida</taxon>
        <taxon>eudicotyledons</taxon>
        <taxon>Gunneridae</taxon>
        <taxon>Pentapetalae</taxon>
        <taxon>rosids</taxon>
        <taxon>fabids</taxon>
        <taxon>Malpighiales</taxon>
        <taxon>Rhizophoraceae</taxon>
        <taxon>Rhizophora</taxon>
    </lineage>
</organism>
<protein>
    <submittedName>
        <fullName evidence="1">Uncharacterized protein</fullName>
    </submittedName>
</protein>
<proteinExistence type="predicted"/>
<sequence>MSSPKERFLQHKVLLVQLRSPLHC</sequence>
<accession>A0A2P2N1D5</accession>
<name>A0A2P2N1D5_RHIMU</name>
<dbReference type="AlphaFoldDB" id="A0A2P2N1D5"/>
<reference evidence="1" key="1">
    <citation type="submission" date="2018-02" db="EMBL/GenBank/DDBJ databases">
        <title>Rhizophora mucronata_Transcriptome.</title>
        <authorList>
            <person name="Meera S.P."/>
            <person name="Sreeshan A."/>
            <person name="Augustine A."/>
        </authorList>
    </citation>
    <scope>NUCLEOTIDE SEQUENCE</scope>
    <source>
        <tissue evidence="1">Leaf</tissue>
    </source>
</reference>